<gene>
    <name evidence="3" type="ORF">GCM10010991_30130</name>
</gene>
<dbReference type="OrthoDB" id="274718at2"/>
<keyword evidence="4" id="KW-1185">Reference proteome</keyword>
<organism evidence="3 4">
    <name type="scientific">Gemmobacter aquaticus</name>
    <dbReference type="NCBI Taxonomy" id="490185"/>
    <lineage>
        <taxon>Bacteria</taxon>
        <taxon>Pseudomonadati</taxon>
        <taxon>Pseudomonadota</taxon>
        <taxon>Alphaproteobacteria</taxon>
        <taxon>Rhodobacterales</taxon>
        <taxon>Paracoccaceae</taxon>
        <taxon>Gemmobacter</taxon>
    </lineage>
</organism>
<dbReference type="Proteomes" id="UP000598196">
    <property type="component" value="Unassembled WGS sequence"/>
</dbReference>
<evidence type="ECO:0000259" key="2">
    <source>
        <dbReference type="Pfam" id="PF13387"/>
    </source>
</evidence>
<dbReference type="AlphaFoldDB" id="A0A917YM17"/>
<evidence type="ECO:0000313" key="3">
    <source>
        <dbReference type="EMBL" id="GGO36344.1"/>
    </source>
</evidence>
<dbReference type="InterPro" id="IPR025178">
    <property type="entry name" value="Lnb_N"/>
</dbReference>
<name>A0A917YM17_9RHOB</name>
<feature type="transmembrane region" description="Helical" evidence="1">
    <location>
        <begin position="52"/>
        <end position="69"/>
    </location>
</feature>
<dbReference type="EMBL" id="BMLP01000007">
    <property type="protein sequence ID" value="GGO36344.1"/>
    <property type="molecule type" value="Genomic_DNA"/>
</dbReference>
<dbReference type="RefSeq" id="WP_146287714.1">
    <property type="nucleotide sequence ID" value="NZ_BMLP01000007.1"/>
</dbReference>
<evidence type="ECO:0000313" key="4">
    <source>
        <dbReference type="Proteomes" id="UP000598196"/>
    </source>
</evidence>
<sequence length="312" mass="35347">MLFWPILAIGGLLGGTALHVQFPQARWVVWLFVLALLAVAVLRVVTPWGWHALALCAVLVGGWYLSLAPRQDRDWAPELSRIVSADIDGPIVTLHDVRDFRWHDRDNGEARWRDMVVNLDQLQSADMITSVWSNPKIAHLLVSFGFADGQRVVFSVEIRREKGEFFSNIGGFFRQFELALIAATEEDIVKLRTNHRVEDVRLYPLRLTPEQLRPLFLAYLELGNHLARTPEFYNTVTANCTTVVWQLVRVLKPDLPLHRGLLLSGLLPDWLYQLGVLDGEDGLDTLRESARITDRARAAPEGADFSAVIRAR</sequence>
<comment type="caution">
    <text evidence="3">The sequence shown here is derived from an EMBL/GenBank/DDBJ whole genome shotgun (WGS) entry which is preliminary data.</text>
</comment>
<keyword evidence="1" id="KW-0472">Membrane</keyword>
<keyword evidence="1" id="KW-0812">Transmembrane</keyword>
<protein>
    <submittedName>
        <fullName evidence="3">Membrane protein</fullName>
    </submittedName>
</protein>
<proteinExistence type="predicted"/>
<dbReference type="Pfam" id="PF13387">
    <property type="entry name" value="Lnb_N"/>
    <property type="match status" value="1"/>
</dbReference>
<accession>A0A917YM17</accession>
<evidence type="ECO:0000256" key="1">
    <source>
        <dbReference type="SAM" id="Phobius"/>
    </source>
</evidence>
<feature type="domain" description="Lnb N-terminal periplasmic" evidence="2">
    <location>
        <begin position="110"/>
        <end position="258"/>
    </location>
</feature>
<feature type="transmembrane region" description="Helical" evidence="1">
    <location>
        <begin position="27"/>
        <end position="45"/>
    </location>
</feature>
<reference evidence="3 4" key="1">
    <citation type="journal article" date="2014" name="Int. J. Syst. Evol. Microbiol.">
        <title>Complete genome sequence of Corynebacterium casei LMG S-19264T (=DSM 44701T), isolated from a smear-ripened cheese.</title>
        <authorList>
            <consortium name="US DOE Joint Genome Institute (JGI-PGF)"/>
            <person name="Walter F."/>
            <person name="Albersmeier A."/>
            <person name="Kalinowski J."/>
            <person name="Ruckert C."/>
        </authorList>
    </citation>
    <scope>NUCLEOTIDE SEQUENCE [LARGE SCALE GENOMIC DNA]</scope>
    <source>
        <strain evidence="3 4">CGMCC 1.7029</strain>
    </source>
</reference>
<keyword evidence="1" id="KW-1133">Transmembrane helix</keyword>